<evidence type="ECO:0000256" key="16">
    <source>
        <dbReference type="PIRSR" id="PIRSR000099-3"/>
    </source>
</evidence>
<comment type="similarity">
    <text evidence="3 12 13 18">Belongs to the histidinol dehydrogenase family.</text>
</comment>
<dbReference type="EMBL" id="JACHNA010000001">
    <property type="protein sequence ID" value="MBB4735938.1"/>
    <property type="molecule type" value="Genomic_DNA"/>
</dbReference>
<reference evidence="19 20" key="1">
    <citation type="submission" date="2020-08" db="EMBL/GenBank/DDBJ databases">
        <title>Sequencing the genomes of 1000 actinobacteria strains.</title>
        <authorList>
            <person name="Klenk H.-P."/>
        </authorList>
    </citation>
    <scope>NUCLEOTIDE SEQUENCE [LARGE SCALE GENOMIC DNA]</scope>
    <source>
        <strain evidence="19 20">DSM 23974</strain>
    </source>
</reference>
<dbReference type="UniPathway" id="UPA00031">
    <property type="reaction ID" value="UER00014"/>
</dbReference>
<dbReference type="GO" id="GO:0005829">
    <property type="term" value="C:cytosol"/>
    <property type="evidence" value="ECO:0007669"/>
    <property type="project" value="TreeGrafter"/>
</dbReference>
<evidence type="ECO:0000256" key="5">
    <source>
        <dbReference type="ARBA" id="ARBA00016531"/>
    </source>
</evidence>
<evidence type="ECO:0000256" key="14">
    <source>
        <dbReference type="PIRSR" id="PIRSR000099-1"/>
    </source>
</evidence>
<evidence type="ECO:0000256" key="18">
    <source>
        <dbReference type="RuleBase" id="RU004175"/>
    </source>
</evidence>
<dbReference type="InterPro" id="IPR016161">
    <property type="entry name" value="Ald_DH/histidinol_DH"/>
</dbReference>
<sequence>MLTVTDLRGADADITAAVPRAETDVASTVPSVLPIIERVRAEGAAAVLDLGERFDGVRPPSLRVPDETIRAALETLEPAVRAGLEESIRRARKVHAAQVPAGSVVDLGEGAVVENRWTPVDRVGLYVPGGRAVYPSSVVMNVVPAQAAGVGSLAVATPPQAEHGGWPHPTVLAACALLGVDEVYAAGGAQAVALLALGLPATDTGPAVPPVAMVTGPGNVFVAAAKRALLGTVGVDAEAGPSEIAVIADETARADWVAADLISQAEHDPLAASVLITDSPALAADVAAQIEQQVPGAFHEEQIRTALTGRQSGILLVRDLDHAIEVADAYAAEHLQVHTREAERVARRVRNAGALFVGPHSPVPLGDYCAGSNHVLPTSGTARFSSGLNTATFLRLQQLVRYEAAGLAEVADDIAAVAEDEGLPAHAEAVRLREAR</sequence>
<feature type="binding site" evidence="12 16">
    <location>
        <position position="264"/>
    </location>
    <ligand>
        <name>substrate</name>
    </ligand>
</feature>
<feature type="binding site" evidence="12 16">
    <location>
        <position position="267"/>
    </location>
    <ligand>
        <name>substrate</name>
    </ligand>
</feature>
<evidence type="ECO:0000256" key="6">
    <source>
        <dbReference type="ARBA" id="ARBA00022723"/>
    </source>
</evidence>
<dbReference type="InterPro" id="IPR022695">
    <property type="entry name" value="Histidinol_DH_monofunct"/>
</dbReference>
<keyword evidence="20" id="KW-1185">Reference proteome</keyword>
<dbReference type="PROSITE" id="PS00611">
    <property type="entry name" value="HISOL_DEHYDROGENASE"/>
    <property type="match status" value="1"/>
</dbReference>
<dbReference type="FunFam" id="3.40.50.1980:FF:000001">
    <property type="entry name" value="Histidinol dehydrogenase"/>
    <property type="match status" value="1"/>
</dbReference>
<evidence type="ECO:0000256" key="2">
    <source>
        <dbReference type="ARBA" id="ARBA00004940"/>
    </source>
</evidence>
<feature type="binding site" evidence="12 16">
    <location>
        <position position="242"/>
    </location>
    <ligand>
        <name>substrate</name>
    </ligand>
</feature>
<organism evidence="19 20">
    <name type="scientific">Micrococcus cohnii</name>
    <dbReference type="NCBI Taxonomy" id="993416"/>
    <lineage>
        <taxon>Bacteria</taxon>
        <taxon>Bacillati</taxon>
        <taxon>Actinomycetota</taxon>
        <taxon>Actinomycetes</taxon>
        <taxon>Micrococcales</taxon>
        <taxon>Micrococcaceae</taxon>
        <taxon>Micrococcus</taxon>
    </lineage>
</organism>
<feature type="active site" description="Proton acceptor" evidence="12 14">
    <location>
        <position position="333"/>
    </location>
</feature>
<keyword evidence="10 12" id="KW-0368">Histidine biosynthesis</keyword>
<dbReference type="Proteomes" id="UP000540191">
    <property type="component" value="Unassembled WGS sequence"/>
</dbReference>
<dbReference type="HAMAP" id="MF_01024">
    <property type="entry name" value="HisD"/>
    <property type="match status" value="1"/>
</dbReference>
<dbReference type="Gene3D" id="3.40.50.1980">
    <property type="entry name" value="Nitrogenase molybdenum iron protein domain"/>
    <property type="match status" value="2"/>
</dbReference>
<keyword evidence="8 12" id="KW-0560">Oxidoreductase</keyword>
<feature type="active site" description="Proton acceptor" evidence="12 14">
    <location>
        <position position="334"/>
    </location>
</feature>
<keyword evidence="12" id="KW-0028">Amino-acid biosynthesis</keyword>
<feature type="binding site" evidence="12 17">
    <location>
        <position position="367"/>
    </location>
    <ligand>
        <name>Zn(2+)</name>
        <dbReference type="ChEBI" id="CHEBI:29105"/>
    </ligand>
</feature>
<dbReference type="RefSeq" id="WP_184241511.1">
    <property type="nucleotide sequence ID" value="NZ_JACHNA010000001.1"/>
</dbReference>
<comment type="caution">
    <text evidence="19">The sequence shown here is derived from an EMBL/GenBank/DDBJ whole genome shotgun (WGS) entry which is preliminary data.</text>
</comment>
<keyword evidence="9 12" id="KW-0520">NAD</keyword>
<evidence type="ECO:0000256" key="12">
    <source>
        <dbReference type="HAMAP-Rule" id="MF_01024"/>
    </source>
</evidence>
<feature type="binding site" evidence="12 16">
    <location>
        <position position="334"/>
    </location>
    <ligand>
        <name>substrate</name>
    </ligand>
</feature>
<name>A0A7W7GPH9_9MICC</name>
<accession>A0A7W7GPH9</accession>
<dbReference type="PANTHER" id="PTHR21256">
    <property type="entry name" value="HISTIDINOL DEHYDROGENASE HDH"/>
    <property type="match status" value="1"/>
</dbReference>
<dbReference type="InterPro" id="IPR012131">
    <property type="entry name" value="Hstdl_DH"/>
</dbReference>
<dbReference type="NCBIfam" id="TIGR00069">
    <property type="entry name" value="hisD"/>
    <property type="match status" value="1"/>
</dbReference>
<keyword evidence="6 12" id="KW-0479">Metal-binding</keyword>
<feature type="binding site" evidence="12 17">
    <location>
        <position position="264"/>
    </location>
    <ligand>
        <name>Zn(2+)</name>
        <dbReference type="ChEBI" id="CHEBI:29105"/>
    </ligand>
</feature>
<evidence type="ECO:0000256" key="15">
    <source>
        <dbReference type="PIRSR" id="PIRSR000099-2"/>
    </source>
</evidence>
<dbReference type="Pfam" id="PF00815">
    <property type="entry name" value="Histidinol_dh"/>
    <property type="match status" value="1"/>
</dbReference>
<evidence type="ECO:0000313" key="19">
    <source>
        <dbReference type="EMBL" id="MBB4735938.1"/>
    </source>
</evidence>
<evidence type="ECO:0000256" key="11">
    <source>
        <dbReference type="ARBA" id="ARBA00049489"/>
    </source>
</evidence>
<evidence type="ECO:0000256" key="9">
    <source>
        <dbReference type="ARBA" id="ARBA00023027"/>
    </source>
</evidence>
<protein>
    <recommendedName>
        <fullName evidence="5 12">Histidinol dehydrogenase</fullName>
        <shortName evidence="12">HDH</shortName>
        <ecNumber evidence="4 12">1.1.1.23</ecNumber>
    </recommendedName>
</protein>
<dbReference type="CDD" id="cd06572">
    <property type="entry name" value="Histidinol_dh"/>
    <property type="match status" value="1"/>
</dbReference>
<evidence type="ECO:0000256" key="13">
    <source>
        <dbReference type="PIRNR" id="PIRNR000099"/>
    </source>
</evidence>
<feature type="binding site" evidence="12 16">
    <location>
        <position position="421"/>
    </location>
    <ligand>
        <name>substrate</name>
    </ligand>
</feature>
<dbReference type="PRINTS" id="PR00083">
    <property type="entry name" value="HOLDHDRGNASE"/>
</dbReference>
<dbReference type="PIRSF" id="PIRSF000099">
    <property type="entry name" value="Histidinol_dh"/>
    <property type="match status" value="1"/>
</dbReference>
<dbReference type="AlphaFoldDB" id="A0A7W7GPH9"/>
<comment type="cofactor">
    <cofactor evidence="12 17">
        <name>Zn(2+)</name>
        <dbReference type="ChEBI" id="CHEBI:29105"/>
    </cofactor>
    <text evidence="12 17">Binds 1 zinc ion per subunit.</text>
</comment>
<evidence type="ECO:0000256" key="17">
    <source>
        <dbReference type="PIRSR" id="PIRSR000099-4"/>
    </source>
</evidence>
<feature type="binding site" evidence="12 15">
    <location>
        <position position="190"/>
    </location>
    <ligand>
        <name>NAD(+)</name>
        <dbReference type="ChEBI" id="CHEBI:57540"/>
    </ligand>
</feature>
<comment type="function">
    <text evidence="1 12">Catalyzes the sequential NAD-dependent oxidations of L-histidinol to L-histidinaldehyde and then to L-histidine.</text>
</comment>
<feature type="binding site" evidence="12 16">
    <location>
        <position position="367"/>
    </location>
    <ligand>
        <name>substrate</name>
    </ligand>
</feature>
<feature type="binding site" evidence="12 17">
    <location>
        <position position="267"/>
    </location>
    <ligand>
        <name>Zn(2+)</name>
        <dbReference type="ChEBI" id="CHEBI:29105"/>
    </ligand>
</feature>
<evidence type="ECO:0000256" key="7">
    <source>
        <dbReference type="ARBA" id="ARBA00022833"/>
    </source>
</evidence>
<dbReference type="InterPro" id="IPR001692">
    <property type="entry name" value="Histidinol_DH_CS"/>
</dbReference>
<evidence type="ECO:0000313" key="20">
    <source>
        <dbReference type="Proteomes" id="UP000540191"/>
    </source>
</evidence>
<evidence type="ECO:0000256" key="4">
    <source>
        <dbReference type="ARBA" id="ARBA00012965"/>
    </source>
</evidence>
<feature type="binding site" evidence="12 15">
    <location>
        <position position="219"/>
    </location>
    <ligand>
        <name>NAD(+)</name>
        <dbReference type="ChEBI" id="CHEBI:57540"/>
    </ligand>
</feature>
<dbReference type="PANTHER" id="PTHR21256:SF2">
    <property type="entry name" value="HISTIDINE BIOSYNTHESIS TRIFUNCTIONAL PROTEIN"/>
    <property type="match status" value="1"/>
</dbReference>
<comment type="catalytic activity">
    <reaction evidence="11 12">
        <text>L-histidinol + 2 NAD(+) + H2O = L-histidine + 2 NADH + 3 H(+)</text>
        <dbReference type="Rhea" id="RHEA:20641"/>
        <dbReference type="ChEBI" id="CHEBI:15377"/>
        <dbReference type="ChEBI" id="CHEBI:15378"/>
        <dbReference type="ChEBI" id="CHEBI:57540"/>
        <dbReference type="ChEBI" id="CHEBI:57595"/>
        <dbReference type="ChEBI" id="CHEBI:57699"/>
        <dbReference type="ChEBI" id="CHEBI:57945"/>
        <dbReference type="EC" id="1.1.1.23"/>
    </reaction>
</comment>
<feature type="binding site" evidence="12 15">
    <location>
        <position position="126"/>
    </location>
    <ligand>
        <name>NAD(+)</name>
        <dbReference type="ChEBI" id="CHEBI:57540"/>
    </ligand>
</feature>
<dbReference type="GO" id="GO:0000105">
    <property type="term" value="P:L-histidine biosynthetic process"/>
    <property type="evidence" value="ECO:0007669"/>
    <property type="project" value="UniProtKB-UniRule"/>
</dbReference>
<keyword evidence="7 12" id="KW-0862">Zinc</keyword>
<evidence type="ECO:0000256" key="3">
    <source>
        <dbReference type="ARBA" id="ARBA00010178"/>
    </source>
</evidence>
<dbReference type="GO" id="GO:0051287">
    <property type="term" value="F:NAD binding"/>
    <property type="evidence" value="ECO:0007669"/>
    <property type="project" value="InterPro"/>
</dbReference>
<comment type="pathway">
    <text evidence="2 12">Amino-acid biosynthesis; L-histidine biosynthesis; L-histidine from 5-phospho-alpha-D-ribose 1-diphosphate: step 9/9.</text>
</comment>
<evidence type="ECO:0000256" key="10">
    <source>
        <dbReference type="ARBA" id="ARBA00023102"/>
    </source>
</evidence>
<dbReference type="EC" id="1.1.1.23" evidence="4 12"/>
<proteinExistence type="inferred from homology"/>
<dbReference type="SUPFAM" id="SSF53720">
    <property type="entry name" value="ALDH-like"/>
    <property type="match status" value="1"/>
</dbReference>
<dbReference type="GO" id="GO:0008270">
    <property type="term" value="F:zinc ion binding"/>
    <property type="evidence" value="ECO:0007669"/>
    <property type="project" value="UniProtKB-UniRule"/>
</dbReference>
<feature type="binding site" evidence="12 16">
    <location>
        <position position="426"/>
    </location>
    <ligand>
        <name>substrate</name>
    </ligand>
</feature>
<feature type="binding site" evidence="12 17">
    <location>
        <position position="426"/>
    </location>
    <ligand>
        <name>Zn(2+)</name>
        <dbReference type="ChEBI" id="CHEBI:29105"/>
    </ligand>
</feature>
<dbReference type="Gene3D" id="1.20.5.1300">
    <property type="match status" value="1"/>
</dbReference>
<evidence type="ECO:0000256" key="8">
    <source>
        <dbReference type="ARBA" id="ARBA00023002"/>
    </source>
</evidence>
<dbReference type="GO" id="GO:0004399">
    <property type="term" value="F:histidinol dehydrogenase activity"/>
    <property type="evidence" value="ECO:0007669"/>
    <property type="project" value="UniProtKB-UniRule"/>
</dbReference>
<gene>
    <name evidence="12" type="primary">hisD</name>
    <name evidence="19" type="ORF">HDA30_001446</name>
</gene>
<evidence type="ECO:0000256" key="1">
    <source>
        <dbReference type="ARBA" id="ARBA00003850"/>
    </source>
</evidence>